<name>A0A8S1YL02_PAROT</name>
<evidence type="ECO:0000313" key="1">
    <source>
        <dbReference type="EMBL" id="CAD8215045.1"/>
    </source>
</evidence>
<dbReference type="AlphaFoldDB" id="A0A8S1YL02"/>
<dbReference type="Proteomes" id="UP000683925">
    <property type="component" value="Unassembled WGS sequence"/>
</dbReference>
<evidence type="ECO:0000313" key="3">
    <source>
        <dbReference type="Proteomes" id="UP000683925"/>
    </source>
</evidence>
<accession>A0A8S1YL02</accession>
<sequence>MKIRLYATAQSYRSHKHFKHDGKTPPSKNKFHKILHLMGMKLIAKLKSPFHKMRI</sequence>
<dbReference type="EMBL" id="CAJJDP010000300">
    <property type="protein sequence ID" value="CAD8215545.1"/>
    <property type="molecule type" value="Genomic_DNA"/>
</dbReference>
<comment type="caution">
    <text evidence="1">The sequence shown here is derived from an EMBL/GenBank/DDBJ whole genome shotgun (WGS) entry which is preliminary data.</text>
</comment>
<gene>
    <name evidence="1" type="ORF">POCTA_138.1.T2000020</name>
    <name evidence="2" type="ORF">POCTA_138.1.T2960001</name>
</gene>
<proteinExistence type="predicted"/>
<organism evidence="1 3">
    <name type="scientific">Paramecium octaurelia</name>
    <dbReference type="NCBI Taxonomy" id="43137"/>
    <lineage>
        <taxon>Eukaryota</taxon>
        <taxon>Sar</taxon>
        <taxon>Alveolata</taxon>
        <taxon>Ciliophora</taxon>
        <taxon>Intramacronucleata</taxon>
        <taxon>Oligohymenophorea</taxon>
        <taxon>Peniculida</taxon>
        <taxon>Parameciidae</taxon>
        <taxon>Paramecium</taxon>
    </lineage>
</organism>
<keyword evidence="3" id="KW-1185">Reference proteome</keyword>
<protein>
    <submittedName>
        <fullName evidence="1">Uncharacterized protein</fullName>
    </submittedName>
</protein>
<dbReference type="EMBL" id="CAJJDP010000204">
    <property type="protein sequence ID" value="CAD8215045.1"/>
    <property type="molecule type" value="Genomic_DNA"/>
</dbReference>
<evidence type="ECO:0000313" key="2">
    <source>
        <dbReference type="EMBL" id="CAD8215545.1"/>
    </source>
</evidence>
<reference evidence="1" key="1">
    <citation type="submission" date="2021-01" db="EMBL/GenBank/DDBJ databases">
        <authorList>
            <consortium name="Genoscope - CEA"/>
            <person name="William W."/>
        </authorList>
    </citation>
    <scope>NUCLEOTIDE SEQUENCE</scope>
</reference>